<protein>
    <submittedName>
        <fullName evidence="5">4Fe-4S dicluster domain-containing protein</fullName>
    </submittedName>
</protein>
<keyword evidence="2" id="KW-0408">Iron</keyword>
<accession>A0A9D2A417</accession>
<evidence type="ECO:0000313" key="6">
    <source>
        <dbReference type="Proteomes" id="UP000824023"/>
    </source>
</evidence>
<comment type="caution">
    <text evidence="5">The sequence shown here is derived from an EMBL/GenBank/DDBJ whole genome shotgun (WGS) entry which is preliminary data.</text>
</comment>
<organism evidence="5 6">
    <name type="scientific">Candidatus Bacteroides merdipullorum</name>
    <dbReference type="NCBI Taxonomy" id="2838474"/>
    <lineage>
        <taxon>Bacteria</taxon>
        <taxon>Pseudomonadati</taxon>
        <taxon>Bacteroidota</taxon>
        <taxon>Bacteroidia</taxon>
        <taxon>Bacteroidales</taxon>
        <taxon>Bacteroidaceae</taxon>
        <taxon>Bacteroides</taxon>
    </lineage>
</organism>
<name>A0A9D2A417_9BACE</name>
<keyword evidence="1" id="KW-0479">Metal-binding</keyword>
<evidence type="ECO:0000256" key="3">
    <source>
        <dbReference type="ARBA" id="ARBA00023014"/>
    </source>
</evidence>
<feature type="domain" description="4Fe-4S ferredoxin-type" evidence="4">
    <location>
        <begin position="137"/>
        <end position="166"/>
    </location>
</feature>
<evidence type="ECO:0000313" key="5">
    <source>
        <dbReference type="EMBL" id="HIZ00799.1"/>
    </source>
</evidence>
<dbReference type="SUPFAM" id="SSF46548">
    <property type="entry name" value="alpha-helical ferredoxin"/>
    <property type="match status" value="1"/>
</dbReference>
<dbReference type="InterPro" id="IPR036812">
    <property type="entry name" value="NAD(P)_OxRdtase_dom_sf"/>
</dbReference>
<sequence>MMMKMQNPDIMTIDTVEDYAASWAFRFAGSFPKVLTVLSGMTYKEHLQDNLRTFSPLVPLADSEWEFLEDVARRMIDSPNIPCTDCKYCMPCPYGIDIPAIFLHYNKCVNHGQVVEGRHDRRYEEARRAFLIGYDRRVPRLRQASHCIGCSQCTPKCPQGIDIPSQMRLVDGYVERLKQGT</sequence>
<gene>
    <name evidence="5" type="ORF">H9819_00910</name>
</gene>
<dbReference type="PROSITE" id="PS00198">
    <property type="entry name" value="4FE4S_FER_1"/>
    <property type="match status" value="1"/>
</dbReference>
<dbReference type="PROSITE" id="PS51379">
    <property type="entry name" value="4FE4S_FER_2"/>
    <property type="match status" value="1"/>
</dbReference>
<dbReference type="Proteomes" id="UP000824023">
    <property type="component" value="Unassembled WGS sequence"/>
</dbReference>
<keyword evidence="3" id="KW-0411">Iron-sulfur</keyword>
<dbReference type="Pfam" id="PF13187">
    <property type="entry name" value="Fer4_9"/>
    <property type="match status" value="1"/>
</dbReference>
<evidence type="ECO:0000259" key="4">
    <source>
        <dbReference type="PROSITE" id="PS51379"/>
    </source>
</evidence>
<dbReference type="GO" id="GO:0051536">
    <property type="term" value="F:iron-sulfur cluster binding"/>
    <property type="evidence" value="ECO:0007669"/>
    <property type="project" value="UniProtKB-KW"/>
</dbReference>
<dbReference type="InterPro" id="IPR017900">
    <property type="entry name" value="4Fe4S_Fe_S_CS"/>
</dbReference>
<evidence type="ECO:0000256" key="1">
    <source>
        <dbReference type="ARBA" id="ARBA00022723"/>
    </source>
</evidence>
<dbReference type="InterPro" id="IPR017896">
    <property type="entry name" value="4Fe4S_Fe-S-bd"/>
</dbReference>
<proteinExistence type="predicted"/>
<reference evidence="5" key="1">
    <citation type="journal article" date="2021" name="PeerJ">
        <title>Extensive microbial diversity within the chicken gut microbiome revealed by metagenomics and culture.</title>
        <authorList>
            <person name="Gilroy R."/>
            <person name="Ravi A."/>
            <person name="Getino M."/>
            <person name="Pursley I."/>
            <person name="Horton D.L."/>
            <person name="Alikhan N.F."/>
            <person name="Baker D."/>
            <person name="Gharbi K."/>
            <person name="Hall N."/>
            <person name="Watson M."/>
            <person name="Adriaenssens E.M."/>
            <person name="Foster-Nyarko E."/>
            <person name="Jarju S."/>
            <person name="Secka A."/>
            <person name="Antonio M."/>
            <person name="Oren A."/>
            <person name="Chaudhuri R.R."/>
            <person name="La Ragione R."/>
            <person name="Hildebrand F."/>
            <person name="Pallen M.J."/>
        </authorList>
    </citation>
    <scope>NUCLEOTIDE SEQUENCE</scope>
    <source>
        <strain evidence="5">ChiHjej12B11-24981</strain>
    </source>
</reference>
<dbReference type="AlphaFoldDB" id="A0A9D2A417"/>
<dbReference type="EMBL" id="DXCK01000014">
    <property type="protein sequence ID" value="HIZ00799.1"/>
    <property type="molecule type" value="Genomic_DNA"/>
</dbReference>
<reference evidence="5" key="2">
    <citation type="submission" date="2021-04" db="EMBL/GenBank/DDBJ databases">
        <authorList>
            <person name="Gilroy R."/>
        </authorList>
    </citation>
    <scope>NUCLEOTIDE SEQUENCE</scope>
    <source>
        <strain evidence="5">ChiHjej12B11-24981</strain>
    </source>
</reference>
<dbReference type="SUPFAM" id="SSF51430">
    <property type="entry name" value="NAD(P)-linked oxidoreductase"/>
    <property type="match status" value="1"/>
</dbReference>
<evidence type="ECO:0000256" key="2">
    <source>
        <dbReference type="ARBA" id="ARBA00023004"/>
    </source>
</evidence>
<dbReference type="GO" id="GO:0046872">
    <property type="term" value="F:metal ion binding"/>
    <property type="evidence" value="ECO:0007669"/>
    <property type="project" value="UniProtKB-KW"/>
</dbReference>